<name>A0AAN6GKC1_9BASI</name>
<protein>
    <recommendedName>
        <fullName evidence="4">Dickkopf N-terminal cysteine-rich domain-containing protein</fullName>
    </recommendedName>
</protein>
<dbReference type="EMBL" id="JAPDMZ010000264">
    <property type="protein sequence ID" value="KAK0544753.1"/>
    <property type="molecule type" value="Genomic_DNA"/>
</dbReference>
<sequence length="346" mass="37427">MVRSSLFTGVLIGLLGVIGTCTAAATNSTKKAYKWPDQPCTKDWQCKSGKCTDVRLIHDANGLSEGTYFDYTDPGGDKKCDWFGLNSTGCRSYRDCAYGLCLNKTCTTAKNGHRCIAGFQCDSGVCSNSGYCITPLDNHKRRAGRACDNGYNCLSGSCSSNFITRPSFTKPTYNITHRDDACQPSQFKGPCVSNSDCFSTLCDATTKTCYKLNRGDACTSNDQCSSAYCKAGQCTASSQSQPCGQTSDCIDHFECRDSDKTCQFVPTPDYECDSYRDCPSFQCDTNTHKCTAYSAGEYCPYNFGQFCISGSCVDQQCALSEPGQRCNKTSDCTSGNICTNGVCVAA</sequence>
<evidence type="ECO:0008006" key="4">
    <source>
        <dbReference type="Google" id="ProtNLM"/>
    </source>
</evidence>
<evidence type="ECO:0000256" key="1">
    <source>
        <dbReference type="SAM" id="SignalP"/>
    </source>
</evidence>
<evidence type="ECO:0000313" key="3">
    <source>
        <dbReference type="Proteomes" id="UP001176517"/>
    </source>
</evidence>
<proteinExistence type="predicted"/>
<accession>A0AAN6GKC1</accession>
<gene>
    <name evidence="2" type="ORF">OC846_005939</name>
</gene>
<feature type="signal peptide" evidence="1">
    <location>
        <begin position="1"/>
        <end position="23"/>
    </location>
</feature>
<dbReference type="Proteomes" id="UP001176517">
    <property type="component" value="Unassembled WGS sequence"/>
</dbReference>
<feature type="chain" id="PRO_5042954301" description="Dickkopf N-terminal cysteine-rich domain-containing protein" evidence="1">
    <location>
        <begin position="24"/>
        <end position="346"/>
    </location>
</feature>
<reference evidence="2" key="1">
    <citation type="journal article" date="2023" name="PhytoFront">
        <title>Draft Genome Resources of Seven Strains of Tilletia horrida, Causal Agent of Kernel Smut of Rice.</title>
        <authorList>
            <person name="Khanal S."/>
            <person name="Antony Babu S."/>
            <person name="Zhou X.G."/>
        </authorList>
    </citation>
    <scope>NUCLEOTIDE SEQUENCE</scope>
    <source>
        <strain evidence="2">TX6</strain>
    </source>
</reference>
<organism evidence="2 3">
    <name type="scientific">Tilletia horrida</name>
    <dbReference type="NCBI Taxonomy" id="155126"/>
    <lineage>
        <taxon>Eukaryota</taxon>
        <taxon>Fungi</taxon>
        <taxon>Dikarya</taxon>
        <taxon>Basidiomycota</taxon>
        <taxon>Ustilaginomycotina</taxon>
        <taxon>Exobasidiomycetes</taxon>
        <taxon>Tilletiales</taxon>
        <taxon>Tilletiaceae</taxon>
        <taxon>Tilletia</taxon>
    </lineage>
</organism>
<evidence type="ECO:0000313" key="2">
    <source>
        <dbReference type="EMBL" id="KAK0544753.1"/>
    </source>
</evidence>
<dbReference type="AlphaFoldDB" id="A0AAN6GKC1"/>
<comment type="caution">
    <text evidence="2">The sequence shown here is derived from an EMBL/GenBank/DDBJ whole genome shotgun (WGS) entry which is preliminary data.</text>
</comment>
<keyword evidence="1" id="KW-0732">Signal</keyword>
<keyword evidence="3" id="KW-1185">Reference proteome</keyword>